<gene>
    <name evidence="1" type="ORF">CPELLU_LOCUS6911</name>
</gene>
<evidence type="ECO:0000313" key="2">
    <source>
        <dbReference type="Proteomes" id="UP000789759"/>
    </source>
</evidence>
<reference evidence="1" key="1">
    <citation type="submission" date="2021-06" db="EMBL/GenBank/DDBJ databases">
        <authorList>
            <person name="Kallberg Y."/>
            <person name="Tangrot J."/>
            <person name="Rosling A."/>
        </authorList>
    </citation>
    <scope>NUCLEOTIDE SEQUENCE</scope>
    <source>
        <strain evidence="1">FL966</strain>
    </source>
</reference>
<dbReference type="EMBL" id="CAJVQA010004451">
    <property type="protein sequence ID" value="CAG8599234.1"/>
    <property type="molecule type" value="Genomic_DNA"/>
</dbReference>
<proteinExistence type="predicted"/>
<sequence length="102" mass="11720">MQKSNQTNFKANFSHMLVDMLRFLYYKLGIAKADFKQYLVNQLVNKSKKKKVVSKTNIEKIKMLSSSNSIIIFMFDNASSLFFELVVGSASSPVDVRSEKRK</sequence>
<dbReference type="Proteomes" id="UP000789759">
    <property type="component" value="Unassembled WGS sequence"/>
</dbReference>
<organism evidence="1 2">
    <name type="scientific">Cetraspora pellucida</name>
    <dbReference type="NCBI Taxonomy" id="1433469"/>
    <lineage>
        <taxon>Eukaryota</taxon>
        <taxon>Fungi</taxon>
        <taxon>Fungi incertae sedis</taxon>
        <taxon>Mucoromycota</taxon>
        <taxon>Glomeromycotina</taxon>
        <taxon>Glomeromycetes</taxon>
        <taxon>Diversisporales</taxon>
        <taxon>Gigasporaceae</taxon>
        <taxon>Cetraspora</taxon>
    </lineage>
</organism>
<accession>A0A9N9GFY6</accession>
<comment type="caution">
    <text evidence="1">The sequence shown here is derived from an EMBL/GenBank/DDBJ whole genome shotgun (WGS) entry which is preliminary data.</text>
</comment>
<dbReference type="OrthoDB" id="2445199at2759"/>
<dbReference type="AlphaFoldDB" id="A0A9N9GFY6"/>
<name>A0A9N9GFY6_9GLOM</name>
<evidence type="ECO:0000313" key="1">
    <source>
        <dbReference type="EMBL" id="CAG8599234.1"/>
    </source>
</evidence>
<keyword evidence="2" id="KW-1185">Reference proteome</keyword>
<protein>
    <submittedName>
        <fullName evidence="1">3815_t:CDS:1</fullName>
    </submittedName>
</protein>